<evidence type="ECO:0000259" key="2">
    <source>
        <dbReference type="Pfam" id="PF18962"/>
    </source>
</evidence>
<keyword evidence="4" id="KW-1185">Reference proteome</keyword>
<sequence length="493" mass="54659">MKILCRLLLAAGLLLSGSVTAQNWRPFRPGLIYTYQSADHSMRYLTRLDSAFKEATDSVYQFRRLMRPEDVRSSEATSYYATPNGLLAARLVVQPGTSAFRLIRLADRQTAALDLLIRPQTRENGSWQASREPDLQATITSRSRELVFGVLDSVLTVRLSSGAELRLSKAHGLLEGPLGLETEPTTALVLQAAIAPHPWAEADMYPTRALNWQVGDEFGSRTFYLYGLPCQTTYTLRRITARTQTADTLAYELLEQSITRQTGPCSIAPPSAVYSAVRKARWAVSLRTGEWQGAHFPSLSLLTWEYEPRAGSIENLASVAPVAMPRQLTQEYGLTNGWLISYALLFPDTRRPGFYKTGLDLLGLRTTLAAPFGAVSTPQEELRYYRRCTAGGSCQEWGEKQEFYLLLPTAIARQQPASYIYPNPAANQAILSWNSAGPSGAICLLDAMGRVVHRQAIKSGQNVLSLQGLQAGVYMVEIRSPTAPIQRLRLLHE</sequence>
<gene>
    <name evidence="3" type="ORF">I5L79_02550</name>
</gene>
<dbReference type="Proteomes" id="UP000601099">
    <property type="component" value="Unassembled WGS sequence"/>
</dbReference>
<dbReference type="NCBIfam" id="TIGR04183">
    <property type="entry name" value="Por_Secre_tail"/>
    <property type="match status" value="1"/>
</dbReference>
<feature type="chain" id="PRO_5045405414" evidence="1">
    <location>
        <begin position="22"/>
        <end position="493"/>
    </location>
</feature>
<evidence type="ECO:0000256" key="1">
    <source>
        <dbReference type="SAM" id="SignalP"/>
    </source>
</evidence>
<name>A0ABS0KX14_9BACT</name>
<dbReference type="InterPro" id="IPR026444">
    <property type="entry name" value="Secre_tail"/>
</dbReference>
<feature type="domain" description="Secretion system C-terminal sorting" evidence="2">
    <location>
        <begin position="420"/>
        <end position="481"/>
    </location>
</feature>
<keyword evidence="1" id="KW-0732">Signal</keyword>
<protein>
    <submittedName>
        <fullName evidence="3">T9SS type A sorting domain-containing protein</fullName>
    </submittedName>
</protein>
<comment type="caution">
    <text evidence="3">The sequence shown here is derived from an EMBL/GenBank/DDBJ whole genome shotgun (WGS) entry which is preliminary data.</text>
</comment>
<dbReference type="RefSeq" id="WP_196953443.1">
    <property type="nucleotide sequence ID" value="NZ_JADWYK010000001.1"/>
</dbReference>
<proteinExistence type="predicted"/>
<evidence type="ECO:0000313" key="3">
    <source>
        <dbReference type="EMBL" id="MBG8552406.1"/>
    </source>
</evidence>
<accession>A0ABS0KX14</accession>
<dbReference type="Pfam" id="PF18962">
    <property type="entry name" value="Por_Secre_tail"/>
    <property type="match status" value="1"/>
</dbReference>
<organism evidence="3 4">
    <name type="scientific">Hymenobacter guriensis</name>
    <dbReference type="NCBI Taxonomy" id="2793065"/>
    <lineage>
        <taxon>Bacteria</taxon>
        <taxon>Pseudomonadati</taxon>
        <taxon>Bacteroidota</taxon>
        <taxon>Cytophagia</taxon>
        <taxon>Cytophagales</taxon>
        <taxon>Hymenobacteraceae</taxon>
        <taxon>Hymenobacter</taxon>
    </lineage>
</organism>
<dbReference type="EMBL" id="JADWYK010000001">
    <property type="protein sequence ID" value="MBG8552406.1"/>
    <property type="molecule type" value="Genomic_DNA"/>
</dbReference>
<evidence type="ECO:0000313" key="4">
    <source>
        <dbReference type="Proteomes" id="UP000601099"/>
    </source>
</evidence>
<feature type="signal peptide" evidence="1">
    <location>
        <begin position="1"/>
        <end position="21"/>
    </location>
</feature>
<reference evidence="3 4" key="1">
    <citation type="submission" date="2020-11" db="EMBL/GenBank/DDBJ databases">
        <title>Hymenobacter sp.</title>
        <authorList>
            <person name="Kim M.K."/>
        </authorList>
    </citation>
    <scope>NUCLEOTIDE SEQUENCE [LARGE SCALE GENOMIC DNA]</scope>
    <source>
        <strain evidence="3 4">BT594</strain>
    </source>
</reference>